<protein>
    <submittedName>
        <fullName evidence="6">TetR/AcrR family transcriptional regulator</fullName>
    </submittedName>
</protein>
<sequence length="194" mass="20103">MTADRPRRQQARTEATRLALLDAAREQFAGRGHAAASTPAIVEAAAVTRGALYHHFADKRALFHAVLAREAEAVADDIARATPSGLSPRMALEVGSRAYLASMAMPGRTRLLLIEGPAVLGLAAMEALDMANAAGALRDGLAAALVGMPGDRLDAIASLLSAAFDRAALDIEGGADEEVVNAAVAWMLGRLIPG</sequence>
<dbReference type="GO" id="GO:0003700">
    <property type="term" value="F:DNA-binding transcription factor activity"/>
    <property type="evidence" value="ECO:0007669"/>
    <property type="project" value="TreeGrafter"/>
</dbReference>
<feature type="DNA-binding region" description="H-T-H motif" evidence="4">
    <location>
        <begin position="37"/>
        <end position="56"/>
    </location>
</feature>
<dbReference type="Gene3D" id="1.10.357.10">
    <property type="entry name" value="Tetracycline Repressor, domain 2"/>
    <property type="match status" value="1"/>
</dbReference>
<dbReference type="PANTHER" id="PTHR30055:SF234">
    <property type="entry name" value="HTH-TYPE TRANSCRIPTIONAL REGULATOR BETI"/>
    <property type="match status" value="1"/>
</dbReference>
<dbReference type="Proteomes" id="UP000523196">
    <property type="component" value="Unassembled WGS sequence"/>
</dbReference>
<evidence type="ECO:0000256" key="4">
    <source>
        <dbReference type="PROSITE-ProRule" id="PRU00335"/>
    </source>
</evidence>
<gene>
    <name evidence="6" type="ORF">H4F98_10340</name>
</gene>
<keyword evidence="7" id="KW-1185">Reference proteome</keyword>
<dbReference type="GO" id="GO:0000976">
    <property type="term" value="F:transcription cis-regulatory region binding"/>
    <property type="evidence" value="ECO:0007669"/>
    <property type="project" value="TreeGrafter"/>
</dbReference>
<evidence type="ECO:0000256" key="1">
    <source>
        <dbReference type="ARBA" id="ARBA00023015"/>
    </source>
</evidence>
<organism evidence="6 7">
    <name type="scientific">Marilutibacter spongiae</name>
    <dbReference type="NCBI Taxonomy" id="2025720"/>
    <lineage>
        <taxon>Bacteria</taxon>
        <taxon>Pseudomonadati</taxon>
        <taxon>Pseudomonadota</taxon>
        <taxon>Gammaproteobacteria</taxon>
        <taxon>Lysobacterales</taxon>
        <taxon>Lysobacteraceae</taxon>
        <taxon>Marilutibacter</taxon>
    </lineage>
</organism>
<name>A0A7W3Y609_9GAMM</name>
<reference evidence="6 7" key="1">
    <citation type="submission" date="2020-08" db="EMBL/GenBank/DDBJ databases">
        <authorList>
            <person name="Xu S."/>
            <person name="Li A."/>
        </authorList>
    </citation>
    <scope>NUCLEOTIDE SEQUENCE [LARGE SCALE GENOMIC DNA]</scope>
    <source>
        <strain evidence="6 7">119BY6-57</strain>
    </source>
</reference>
<dbReference type="PANTHER" id="PTHR30055">
    <property type="entry name" value="HTH-TYPE TRANSCRIPTIONAL REGULATOR RUTR"/>
    <property type="match status" value="1"/>
</dbReference>
<evidence type="ECO:0000313" key="6">
    <source>
        <dbReference type="EMBL" id="MBB1060973.1"/>
    </source>
</evidence>
<dbReference type="SUPFAM" id="SSF46689">
    <property type="entry name" value="Homeodomain-like"/>
    <property type="match status" value="1"/>
</dbReference>
<dbReference type="InterPro" id="IPR049484">
    <property type="entry name" value="Rv0078-like_C"/>
</dbReference>
<evidence type="ECO:0000256" key="3">
    <source>
        <dbReference type="ARBA" id="ARBA00023163"/>
    </source>
</evidence>
<dbReference type="InterPro" id="IPR001647">
    <property type="entry name" value="HTH_TetR"/>
</dbReference>
<comment type="caution">
    <text evidence="6">The sequence shown here is derived from an EMBL/GenBank/DDBJ whole genome shotgun (WGS) entry which is preliminary data.</text>
</comment>
<dbReference type="InterPro" id="IPR009057">
    <property type="entry name" value="Homeodomain-like_sf"/>
</dbReference>
<keyword evidence="2 4" id="KW-0238">DNA-binding</keyword>
<evidence type="ECO:0000259" key="5">
    <source>
        <dbReference type="PROSITE" id="PS50977"/>
    </source>
</evidence>
<feature type="domain" description="HTH tetR-type" evidence="5">
    <location>
        <begin position="14"/>
        <end position="74"/>
    </location>
</feature>
<dbReference type="Pfam" id="PF21351">
    <property type="entry name" value="TetR_C_41"/>
    <property type="match status" value="1"/>
</dbReference>
<dbReference type="RefSeq" id="WP_182687398.1">
    <property type="nucleotide sequence ID" value="NZ_JACHTF010000010.1"/>
</dbReference>
<accession>A0A7W3Y609</accession>
<keyword evidence="1" id="KW-0805">Transcription regulation</keyword>
<evidence type="ECO:0000256" key="2">
    <source>
        <dbReference type="ARBA" id="ARBA00023125"/>
    </source>
</evidence>
<dbReference type="EMBL" id="JACHTF010000010">
    <property type="protein sequence ID" value="MBB1060973.1"/>
    <property type="molecule type" value="Genomic_DNA"/>
</dbReference>
<dbReference type="PRINTS" id="PR00455">
    <property type="entry name" value="HTHTETR"/>
</dbReference>
<keyword evidence="3" id="KW-0804">Transcription</keyword>
<evidence type="ECO:0000313" key="7">
    <source>
        <dbReference type="Proteomes" id="UP000523196"/>
    </source>
</evidence>
<dbReference type="Pfam" id="PF00440">
    <property type="entry name" value="TetR_N"/>
    <property type="match status" value="1"/>
</dbReference>
<proteinExistence type="predicted"/>
<dbReference type="InterPro" id="IPR050109">
    <property type="entry name" value="HTH-type_TetR-like_transc_reg"/>
</dbReference>
<dbReference type="AlphaFoldDB" id="A0A7W3Y609"/>
<dbReference type="PROSITE" id="PS50977">
    <property type="entry name" value="HTH_TETR_2"/>
    <property type="match status" value="1"/>
</dbReference>